<dbReference type="InterPro" id="IPR056486">
    <property type="entry name" value="HVO_2525_N"/>
</dbReference>
<sequence>MMYIGVFDIEQYDCPVVKLTEKREGVTTTVLSVNVSELSRGVEQIFLTIKSSEQDKLKDILEVAQTIPEVKNCKVLGKSDDAWRILMNIKKTHTMEASVNLGAMFVSPWIARSGVERWTLGFISKKQFYDFLSLIRERDHVKKYYLTEVKEEDFVTVSANYLSILKLVSQLNKLTPNQLNMLKLALSKGYYSWPKGIDSVELSRMLGVSRVSIIKSLRKAEYKVLGPVVEFVSIVKKDWEKNYT</sequence>
<feature type="domain" description="HTH bat-type" evidence="1">
    <location>
        <begin position="174"/>
        <end position="225"/>
    </location>
</feature>
<dbReference type="PANTHER" id="PTHR34236">
    <property type="entry name" value="DIMETHYL SULFOXIDE REDUCTASE TRANSCRIPTIONAL ACTIVATOR"/>
    <property type="match status" value="1"/>
</dbReference>
<dbReference type="EMBL" id="DSAY01000031">
    <property type="protein sequence ID" value="HDP14471.1"/>
    <property type="molecule type" value="Genomic_DNA"/>
</dbReference>
<evidence type="ECO:0000259" key="1">
    <source>
        <dbReference type="Pfam" id="PF04967"/>
    </source>
</evidence>
<dbReference type="Pfam" id="PF24279">
    <property type="entry name" value="HVO_2525_N"/>
    <property type="match status" value="1"/>
</dbReference>
<comment type="caution">
    <text evidence="3">The sequence shown here is derived from an EMBL/GenBank/DDBJ whole genome shotgun (WGS) entry which is preliminary data.</text>
</comment>
<accession>A0A7C1GMS2</accession>
<proteinExistence type="predicted"/>
<dbReference type="Pfam" id="PF04967">
    <property type="entry name" value="HTH_10"/>
    <property type="match status" value="1"/>
</dbReference>
<evidence type="ECO:0000259" key="2">
    <source>
        <dbReference type="Pfam" id="PF24279"/>
    </source>
</evidence>
<organism evidence="3">
    <name type="scientific">Thermofilum adornatum</name>
    <dbReference type="NCBI Taxonomy" id="1365176"/>
    <lineage>
        <taxon>Archaea</taxon>
        <taxon>Thermoproteota</taxon>
        <taxon>Thermoprotei</taxon>
        <taxon>Thermofilales</taxon>
        <taxon>Thermofilaceae</taxon>
        <taxon>Thermofilum</taxon>
    </lineage>
</organism>
<dbReference type="AlphaFoldDB" id="A0A7C1GMS2"/>
<gene>
    <name evidence="3" type="ORF">ENN26_01655</name>
</gene>
<dbReference type="InterPro" id="IPR007050">
    <property type="entry name" value="HTH_bacterioopsin"/>
</dbReference>
<evidence type="ECO:0000313" key="3">
    <source>
        <dbReference type="EMBL" id="HDP14471.1"/>
    </source>
</evidence>
<name>A0A7C1GMS2_9CREN</name>
<dbReference type="PANTHER" id="PTHR34236:SF1">
    <property type="entry name" value="DIMETHYL SULFOXIDE REDUCTASE TRANSCRIPTIONAL ACTIVATOR"/>
    <property type="match status" value="1"/>
</dbReference>
<protein>
    <submittedName>
        <fullName evidence="3">Uncharacterized protein</fullName>
    </submittedName>
</protein>
<reference evidence="3" key="1">
    <citation type="journal article" date="2020" name="mSystems">
        <title>Genome- and Community-Level Interaction Insights into Carbon Utilization and Element Cycling Functions of Hydrothermarchaeota in Hydrothermal Sediment.</title>
        <authorList>
            <person name="Zhou Z."/>
            <person name="Liu Y."/>
            <person name="Xu W."/>
            <person name="Pan J."/>
            <person name="Luo Z.H."/>
            <person name="Li M."/>
        </authorList>
    </citation>
    <scope>NUCLEOTIDE SEQUENCE [LARGE SCALE GENOMIC DNA]</scope>
    <source>
        <strain evidence="3">SpSt-116</strain>
    </source>
</reference>
<feature type="domain" description="HVO-2525 N-terminal" evidence="2">
    <location>
        <begin position="7"/>
        <end position="133"/>
    </location>
</feature>